<accession>A0A4U8TNE5</accession>
<reference evidence="2 3" key="1">
    <citation type="journal article" date="2014" name="Genome Announc.">
        <title>Draft genome sequences of eight enterohepatic helicobacter species isolated from both laboratory and wild rodents.</title>
        <authorList>
            <person name="Sheh A."/>
            <person name="Shen Z."/>
            <person name="Fox J.G."/>
        </authorList>
    </citation>
    <scope>NUCLEOTIDE SEQUENCE [LARGE SCALE GENOMIC DNA]</scope>
    <source>
        <strain evidence="2 3">MIT 01-6451</strain>
    </source>
</reference>
<keyword evidence="1" id="KW-0472">Membrane</keyword>
<evidence type="ECO:0000313" key="2">
    <source>
        <dbReference type="EMBL" id="TLE00378.1"/>
    </source>
</evidence>
<evidence type="ECO:0000313" key="3">
    <source>
        <dbReference type="Proteomes" id="UP000029707"/>
    </source>
</evidence>
<keyword evidence="1" id="KW-0812">Transmembrane</keyword>
<dbReference type="Proteomes" id="UP000029707">
    <property type="component" value="Unassembled WGS sequence"/>
</dbReference>
<sequence length="371" mass="44204">MQKFKILVNKSINEKRWIVGVFLCVMSFLSIVSFLNIFIDPYFLYGTPSHRYNQFYKYIDERVEKANRIYYGKKESYDSILLGSSRATFVNQYDFQEQKLFNFAAASMIPFEYKNYLDLMKQKGYVLDTIYLQIDFFGANTNYKEEAKKRYEKTFKPLNDPLNRISKLLAMSNDLTEIILENIEGIKADVYYSRDNIKYAKKLEEKDRQKRFRSGLKGHTLEFIGNAFCFDENLLRNTLTEIKNENPHSHFVIYTSPVTTALFVSQINFAKRWEEYKKYIKLYIEIFGGVYQFEGFNEITQNVQNYPDDDHFYPYIGTLITQRLTNKEYTPIKDFGIYLDSKNVENYFAKLEIQLKNYDMSEIIEIMNNEK</sequence>
<dbReference type="OrthoDB" id="5349052at2"/>
<gene>
    <name evidence="2" type="ORF">LS65_007740</name>
</gene>
<protein>
    <submittedName>
        <fullName evidence="2">Uncharacterized protein</fullName>
    </submittedName>
</protein>
<feature type="transmembrane region" description="Helical" evidence="1">
    <location>
        <begin position="21"/>
        <end position="45"/>
    </location>
</feature>
<organism evidence="2 3">
    <name type="scientific">Helicobacter japonicus</name>
    <dbReference type="NCBI Taxonomy" id="425400"/>
    <lineage>
        <taxon>Bacteria</taxon>
        <taxon>Pseudomonadati</taxon>
        <taxon>Campylobacterota</taxon>
        <taxon>Epsilonproteobacteria</taxon>
        <taxon>Campylobacterales</taxon>
        <taxon>Helicobacteraceae</taxon>
        <taxon>Helicobacter</taxon>
    </lineage>
</organism>
<keyword evidence="1" id="KW-1133">Transmembrane helix</keyword>
<dbReference type="EMBL" id="JRMQ02000012">
    <property type="protein sequence ID" value="TLE00378.1"/>
    <property type="molecule type" value="Genomic_DNA"/>
</dbReference>
<comment type="caution">
    <text evidence="2">The sequence shown here is derived from an EMBL/GenBank/DDBJ whole genome shotgun (WGS) entry which is preliminary data.</text>
</comment>
<dbReference type="AlphaFoldDB" id="A0A4U8TNE5"/>
<evidence type="ECO:0000256" key="1">
    <source>
        <dbReference type="SAM" id="Phobius"/>
    </source>
</evidence>
<name>A0A4U8TNE5_9HELI</name>
<keyword evidence="3" id="KW-1185">Reference proteome</keyword>
<proteinExistence type="predicted"/>
<dbReference type="RefSeq" id="WP_138129829.1">
    <property type="nucleotide sequence ID" value="NZ_CAJUDB010000027.1"/>
</dbReference>